<feature type="compositionally biased region" description="Basic and acidic residues" evidence="1">
    <location>
        <begin position="108"/>
        <end position="128"/>
    </location>
</feature>
<proteinExistence type="predicted"/>
<reference evidence="2" key="1">
    <citation type="submission" date="2022-06" db="EMBL/GenBank/DDBJ databases">
        <title>Complete genome sequence of Streptomyces nigrescens HEK616.</title>
        <authorList>
            <person name="Asamizu S."/>
            <person name="Onaka H."/>
        </authorList>
    </citation>
    <scope>NUCLEOTIDE SEQUENCE</scope>
    <source>
        <strain evidence="2">HEK616</strain>
    </source>
</reference>
<name>A0ABM7ZW70_STRNI</name>
<evidence type="ECO:0000313" key="2">
    <source>
        <dbReference type="EMBL" id="BDM70608.1"/>
    </source>
</evidence>
<organism evidence="2 3">
    <name type="scientific">Streptomyces nigrescens</name>
    <dbReference type="NCBI Taxonomy" id="1920"/>
    <lineage>
        <taxon>Bacteria</taxon>
        <taxon>Bacillati</taxon>
        <taxon>Actinomycetota</taxon>
        <taxon>Actinomycetes</taxon>
        <taxon>Kitasatosporales</taxon>
        <taxon>Streptomycetaceae</taxon>
        <taxon>Streptomyces</taxon>
    </lineage>
</organism>
<protein>
    <recommendedName>
        <fullName evidence="4">Transposase</fullName>
    </recommendedName>
</protein>
<dbReference type="EMBL" id="AP026073">
    <property type="protein sequence ID" value="BDM70608.1"/>
    <property type="molecule type" value="Genomic_DNA"/>
</dbReference>
<feature type="region of interest" description="Disordered" evidence="1">
    <location>
        <begin position="81"/>
        <end position="128"/>
    </location>
</feature>
<accession>A0ABM7ZW70</accession>
<dbReference type="Proteomes" id="UP001059597">
    <property type="component" value="Chromosome"/>
</dbReference>
<evidence type="ECO:0000313" key="3">
    <source>
        <dbReference type="Proteomes" id="UP001059597"/>
    </source>
</evidence>
<feature type="region of interest" description="Disordered" evidence="1">
    <location>
        <begin position="29"/>
        <end position="57"/>
    </location>
</feature>
<evidence type="ECO:0000256" key="1">
    <source>
        <dbReference type="SAM" id="MobiDB-lite"/>
    </source>
</evidence>
<evidence type="ECO:0008006" key="4">
    <source>
        <dbReference type="Google" id="ProtNLM"/>
    </source>
</evidence>
<gene>
    <name evidence="2" type="ORF">HEK616_40950</name>
</gene>
<keyword evidence="3" id="KW-1185">Reference proteome</keyword>
<sequence>MAFRGIDVLDAYRGRLSLRRLRILIQHLPPESATKTALRNSQPDEEPSGESRPDLAPWSGAEMLLAAVLDAVRMNTNVLVAANGGKPGDFRPTPRPGIPPETSSGPKRLSDEERRALDPRLRNEPQEA</sequence>